<feature type="region of interest" description="Disordered" evidence="1">
    <location>
        <begin position="1"/>
        <end position="23"/>
    </location>
</feature>
<evidence type="ECO:0000256" key="1">
    <source>
        <dbReference type="SAM" id="MobiDB-lite"/>
    </source>
</evidence>
<proteinExistence type="predicted"/>
<sequence length="194" mass="21766">MDETSLESRSNTRKVDAIRGSPNVHTSSPETLFHLSFLAIMRKILDECTVEGAAITTAAKGFIKGEITLKWINHFASCVSASVPHPILIICDGCSSHIRLDTVERCARRRRVSPVQAWHHMRDHRNCVVELGDHTVEGECNADCKQGLREARDREARNIKNEFEATGLFRPSIDMMVRRLGKFTGIAKRGDRLG</sequence>
<dbReference type="HOGENOM" id="CLU_077827_0_0_1"/>
<evidence type="ECO:0000313" key="2">
    <source>
        <dbReference type="EMBL" id="CCA16165.1"/>
    </source>
</evidence>
<dbReference type="AlphaFoldDB" id="F0W4X5"/>
<accession>F0W4X5</accession>
<reference evidence="2" key="2">
    <citation type="submission" date="2011-02" db="EMBL/GenBank/DDBJ databases">
        <authorList>
            <person name="MacLean D."/>
        </authorList>
    </citation>
    <scope>NUCLEOTIDE SEQUENCE</scope>
</reference>
<name>F0W4X5_9STRA</name>
<organism evidence="2">
    <name type="scientific">Albugo laibachii Nc14</name>
    <dbReference type="NCBI Taxonomy" id="890382"/>
    <lineage>
        <taxon>Eukaryota</taxon>
        <taxon>Sar</taxon>
        <taxon>Stramenopiles</taxon>
        <taxon>Oomycota</taxon>
        <taxon>Peronosporomycetes</taxon>
        <taxon>Albuginales</taxon>
        <taxon>Albuginaceae</taxon>
        <taxon>Albugo</taxon>
    </lineage>
</organism>
<dbReference type="EMBL" id="FR824064">
    <property type="protein sequence ID" value="CCA16165.1"/>
    <property type="molecule type" value="Genomic_DNA"/>
</dbReference>
<gene>
    <name evidence="2" type="primary">AlNc14C19G1946</name>
    <name evidence="2" type="ORF">ALNC14_023080</name>
</gene>
<reference evidence="2" key="1">
    <citation type="journal article" date="2011" name="PLoS Biol.">
        <title>Gene gain and loss during evolution of obligate parasitism in the white rust pathogen of Arabidopsis thaliana.</title>
        <authorList>
            <person name="Kemen E."/>
            <person name="Gardiner A."/>
            <person name="Schultz-Larsen T."/>
            <person name="Kemen A.C."/>
            <person name="Balmuth A.L."/>
            <person name="Robert-Seilaniantz A."/>
            <person name="Bailey K."/>
            <person name="Holub E."/>
            <person name="Studholme D.J."/>
            <person name="Maclean D."/>
            <person name="Jones J.D."/>
        </authorList>
    </citation>
    <scope>NUCLEOTIDE SEQUENCE</scope>
</reference>
<protein>
    <submittedName>
        <fullName evidence="2">AlNc14C19G1946 protein</fullName>
    </submittedName>
</protein>